<protein>
    <submittedName>
        <fullName evidence="1">Uncharacterized protein</fullName>
    </submittedName>
</protein>
<evidence type="ECO:0000313" key="1">
    <source>
        <dbReference type="EMBL" id="KAJ2968795.1"/>
    </source>
</evidence>
<organism evidence="1 2">
    <name type="scientific">Zarea fungicola</name>
    <dbReference type="NCBI Taxonomy" id="93591"/>
    <lineage>
        <taxon>Eukaryota</taxon>
        <taxon>Fungi</taxon>
        <taxon>Dikarya</taxon>
        <taxon>Ascomycota</taxon>
        <taxon>Pezizomycotina</taxon>
        <taxon>Sordariomycetes</taxon>
        <taxon>Hypocreomycetidae</taxon>
        <taxon>Hypocreales</taxon>
        <taxon>Cordycipitaceae</taxon>
        <taxon>Zarea</taxon>
    </lineage>
</organism>
<comment type="caution">
    <text evidence="1">The sequence shown here is derived from an EMBL/GenBank/DDBJ whole genome shotgun (WGS) entry which is preliminary data.</text>
</comment>
<proteinExistence type="predicted"/>
<reference evidence="1" key="1">
    <citation type="submission" date="2022-08" db="EMBL/GenBank/DDBJ databases">
        <title>Genome Sequence of Lecanicillium fungicola.</title>
        <authorList>
            <person name="Buettner E."/>
        </authorList>
    </citation>
    <scope>NUCLEOTIDE SEQUENCE</scope>
    <source>
        <strain evidence="1">Babe33</strain>
    </source>
</reference>
<evidence type="ECO:0000313" key="2">
    <source>
        <dbReference type="Proteomes" id="UP001143910"/>
    </source>
</evidence>
<keyword evidence="2" id="KW-1185">Reference proteome</keyword>
<sequence length="306" mass="34253">MRFNALAWGLLSLPAASAWGSLGHITTAYVAGHFISNTTESYLKDLLKRTDDDYLASIASWADSIRYTKWGRFTSTFHFIDAHDNPPHSCNVDLERDCKRTGCVISALSNYTEQAFDRTLPAWRRAQAAKFVVHFVGDLHQPLHNEDIAKGGNGIHVLWDGHEYNLHHVWDSSILEKWLGGLHGKPYPLAKRWSAQLIHEIAEGRWADERDGWVKQVNLADANGTALAWSRETNAFICSHVLPQGPKAIEGQELSGEYYEAAAPILEKQVAIAGYRMAVWLDEIADAYQAQQGFAAVKEDSPQLEL</sequence>
<dbReference type="Proteomes" id="UP001143910">
    <property type="component" value="Unassembled WGS sequence"/>
</dbReference>
<gene>
    <name evidence="1" type="ORF">NQ176_g9006</name>
</gene>
<name>A0ACC1MP56_9HYPO</name>
<accession>A0ACC1MP56</accession>
<dbReference type="EMBL" id="JANJQO010001898">
    <property type="protein sequence ID" value="KAJ2968795.1"/>
    <property type="molecule type" value="Genomic_DNA"/>
</dbReference>